<name>A0AAW5R5Z9_9HYPH</name>
<feature type="transmembrane region" description="Helical" evidence="9">
    <location>
        <begin position="149"/>
        <end position="171"/>
    </location>
</feature>
<keyword evidence="3" id="KW-1003">Cell membrane</keyword>
<evidence type="ECO:0000256" key="7">
    <source>
        <dbReference type="ARBA" id="ARBA00023136"/>
    </source>
</evidence>
<evidence type="ECO:0000256" key="5">
    <source>
        <dbReference type="ARBA" id="ARBA00022692"/>
    </source>
</evidence>
<proteinExistence type="inferred from homology"/>
<keyword evidence="4 9" id="KW-0997">Cell inner membrane</keyword>
<dbReference type="EMBL" id="JALIDZ010000011">
    <property type="protein sequence ID" value="MCT8974333.1"/>
    <property type="molecule type" value="Genomic_DNA"/>
</dbReference>
<gene>
    <name evidence="11" type="ORF">MUB46_20900</name>
</gene>
<dbReference type="Pfam" id="PF04290">
    <property type="entry name" value="DctQ"/>
    <property type="match status" value="1"/>
</dbReference>
<feature type="transmembrane region" description="Helical" evidence="9">
    <location>
        <begin position="66"/>
        <end position="84"/>
    </location>
</feature>
<evidence type="ECO:0000256" key="8">
    <source>
        <dbReference type="ARBA" id="ARBA00038436"/>
    </source>
</evidence>
<evidence type="ECO:0000256" key="1">
    <source>
        <dbReference type="ARBA" id="ARBA00004429"/>
    </source>
</evidence>
<reference evidence="11 12" key="1">
    <citation type="submission" date="2022-04" db="EMBL/GenBank/DDBJ databases">
        <authorList>
            <person name="Ye Y.-Q."/>
            <person name="Du Z.-J."/>
        </authorList>
    </citation>
    <scope>NUCLEOTIDE SEQUENCE [LARGE SCALE GENOMIC DNA]</scope>
    <source>
        <strain evidence="11 12">A6E488</strain>
    </source>
</reference>
<keyword evidence="2 9" id="KW-0813">Transport</keyword>
<protein>
    <recommendedName>
        <fullName evidence="9">TRAP transporter small permease protein</fullName>
    </recommendedName>
</protein>
<comment type="subunit">
    <text evidence="9">The complex comprises the extracytoplasmic solute receptor protein and the two transmembrane proteins.</text>
</comment>
<dbReference type="InterPro" id="IPR055348">
    <property type="entry name" value="DctQ"/>
</dbReference>
<evidence type="ECO:0000313" key="12">
    <source>
        <dbReference type="Proteomes" id="UP001320898"/>
    </source>
</evidence>
<comment type="subcellular location">
    <subcellularLocation>
        <location evidence="1 9">Cell inner membrane</location>
        <topology evidence="1 9">Multi-pass membrane protein</topology>
    </subcellularLocation>
</comment>
<evidence type="ECO:0000256" key="3">
    <source>
        <dbReference type="ARBA" id="ARBA00022475"/>
    </source>
</evidence>
<keyword evidence="6 9" id="KW-1133">Transmembrane helix</keyword>
<evidence type="ECO:0000259" key="10">
    <source>
        <dbReference type="Pfam" id="PF04290"/>
    </source>
</evidence>
<organism evidence="11 12">
    <name type="scientific">Microbaculum marinisediminis</name>
    <dbReference type="NCBI Taxonomy" id="2931392"/>
    <lineage>
        <taxon>Bacteria</taxon>
        <taxon>Pseudomonadati</taxon>
        <taxon>Pseudomonadota</taxon>
        <taxon>Alphaproteobacteria</taxon>
        <taxon>Hyphomicrobiales</taxon>
        <taxon>Tepidamorphaceae</taxon>
        <taxon>Microbaculum</taxon>
    </lineage>
</organism>
<keyword evidence="12" id="KW-1185">Reference proteome</keyword>
<keyword evidence="5 9" id="KW-0812">Transmembrane</keyword>
<dbReference type="PANTHER" id="PTHR35011">
    <property type="entry name" value="2,3-DIKETO-L-GULONATE TRAP TRANSPORTER SMALL PERMEASE PROTEIN YIAM"/>
    <property type="match status" value="1"/>
</dbReference>
<dbReference type="PANTHER" id="PTHR35011:SF4">
    <property type="entry name" value="SLL1102 PROTEIN"/>
    <property type="match status" value="1"/>
</dbReference>
<sequence length="190" mass="20741">MIRFLDTVMRLAMVPGKLVSWLVLPLIVFVCLTVLAAKYGLNSFLSWGAPIPLLGQAITVNTLADLQWHIFALIAIFGGIYAYADNQHVSVEVISARFSDRLRSIIAIIGNLFLTLPFCAVVVWYGIPFAGRAYMTGEGSTYGGLFDLWIIKSCLPFAFALLGLVAIVRAAQGLLALARSRETTSSPEEK</sequence>
<comment type="function">
    <text evidence="9">Part of the tripartite ATP-independent periplasmic (TRAP) transport system.</text>
</comment>
<dbReference type="GO" id="GO:0022857">
    <property type="term" value="F:transmembrane transporter activity"/>
    <property type="evidence" value="ECO:0007669"/>
    <property type="project" value="UniProtKB-UniRule"/>
</dbReference>
<evidence type="ECO:0000256" key="6">
    <source>
        <dbReference type="ARBA" id="ARBA00022989"/>
    </source>
</evidence>
<feature type="domain" description="Tripartite ATP-independent periplasmic transporters DctQ component" evidence="10">
    <location>
        <begin position="63"/>
        <end position="174"/>
    </location>
</feature>
<evidence type="ECO:0000313" key="11">
    <source>
        <dbReference type="EMBL" id="MCT8974333.1"/>
    </source>
</evidence>
<dbReference type="Proteomes" id="UP001320898">
    <property type="component" value="Unassembled WGS sequence"/>
</dbReference>
<dbReference type="GO" id="GO:0005886">
    <property type="term" value="C:plasma membrane"/>
    <property type="evidence" value="ECO:0007669"/>
    <property type="project" value="UniProtKB-SubCell"/>
</dbReference>
<comment type="caution">
    <text evidence="11">The sequence shown here is derived from an EMBL/GenBank/DDBJ whole genome shotgun (WGS) entry which is preliminary data.</text>
</comment>
<accession>A0AAW5R5Z9</accession>
<dbReference type="AlphaFoldDB" id="A0AAW5R5Z9"/>
<comment type="caution">
    <text evidence="9">Lacks conserved residue(s) required for the propagation of feature annotation.</text>
</comment>
<keyword evidence="7 9" id="KW-0472">Membrane</keyword>
<feature type="transmembrane region" description="Helical" evidence="9">
    <location>
        <begin position="105"/>
        <end position="127"/>
    </location>
</feature>
<evidence type="ECO:0000256" key="4">
    <source>
        <dbReference type="ARBA" id="ARBA00022519"/>
    </source>
</evidence>
<evidence type="ECO:0000256" key="9">
    <source>
        <dbReference type="RuleBase" id="RU369079"/>
    </source>
</evidence>
<dbReference type="RefSeq" id="WP_261617917.1">
    <property type="nucleotide sequence ID" value="NZ_JALIDZ010000011.1"/>
</dbReference>
<dbReference type="InterPro" id="IPR007387">
    <property type="entry name" value="TRAP_DctQ"/>
</dbReference>
<evidence type="ECO:0000256" key="2">
    <source>
        <dbReference type="ARBA" id="ARBA00022448"/>
    </source>
</evidence>
<comment type="similarity">
    <text evidence="8 9">Belongs to the TRAP transporter small permease family.</text>
</comment>